<proteinExistence type="predicted"/>
<dbReference type="EMBL" id="JBHUPA010000002">
    <property type="protein sequence ID" value="MFD2961009.1"/>
    <property type="molecule type" value="Genomic_DNA"/>
</dbReference>
<protein>
    <submittedName>
        <fullName evidence="1">Uncharacterized protein</fullName>
    </submittedName>
</protein>
<dbReference type="RefSeq" id="WP_377609211.1">
    <property type="nucleotide sequence ID" value="NZ_JBHUPA010000002.1"/>
</dbReference>
<evidence type="ECO:0000313" key="2">
    <source>
        <dbReference type="Proteomes" id="UP001597560"/>
    </source>
</evidence>
<evidence type="ECO:0000313" key="1">
    <source>
        <dbReference type="EMBL" id="MFD2961009.1"/>
    </source>
</evidence>
<sequence length="137" mass="15885">MGTTQLRPQASETCNGTNNNLPVKPNDRYVKATLYCLDGEIKEIVQLIPRFDGWMDPIEIAANLMIEYVNRLTRYWVKISHFSIEFGSIDKKKGFITTVKYRDFIIPTEQIFVSGNYGEWVAPTREYVWKHLDGTMS</sequence>
<accession>A0ABW6AY99</accession>
<keyword evidence="2" id="KW-1185">Reference proteome</keyword>
<dbReference type="Proteomes" id="UP001597560">
    <property type="component" value="Unassembled WGS sequence"/>
</dbReference>
<gene>
    <name evidence="1" type="ORF">ACFS6J_04380</name>
</gene>
<comment type="caution">
    <text evidence="1">The sequence shown here is derived from an EMBL/GenBank/DDBJ whole genome shotgun (WGS) entry which is preliminary data.</text>
</comment>
<name>A0ABW6AY99_9SPHI</name>
<organism evidence="1 2">
    <name type="scientific">Olivibacter jilunii</name>
    <dbReference type="NCBI Taxonomy" id="985016"/>
    <lineage>
        <taxon>Bacteria</taxon>
        <taxon>Pseudomonadati</taxon>
        <taxon>Bacteroidota</taxon>
        <taxon>Sphingobacteriia</taxon>
        <taxon>Sphingobacteriales</taxon>
        <taxon>Sphingobacteriaceae</taxon>
        <taxon>Olivibacter</taxon>
    </lineage>
</organism>
<reference evidence="2" key="1">
    <citation type="journal article" date="2019" name="Int. J. Syst. Evol. Microbiol.">
        <title>The Global Catalogue of Microorganisms (GCM) 10K type strain sequencing project: providing services to taxonomists for standard genome sequencing and annotation.</title>
        <authorList>
            <consortium name="The Broad Institute Genomics Platform"/>
            <consortium name="The Broad Institute Genome Sequencing Center for Infectious Disease"/>
            <person name="Wu L."/>
            <person name="Ma J."/>
        </authorList>
    </citation>
    <scope>NUCLEOTIDE SEQUENCE [LARGE SCALE GENOMIC DNA]</scope>
    <source>
        <strain evidence="2">KCTC 23098</strain>
    </source>
</reference>